<evidence type="ECO:0000256" key="3">
    <source>
        <dbReference type="ARBA" id="ARBA00022723"/>
    </source>
</evidence>
<evidence type="ECO:0000256" key="5">
    <source>
        <dbReference type="ARBA" id="ARBA00022801"/>
    </source>
</evidence>
<reference evidence="8 9" key="1">
    <citation type="submission" date="2019-03" db="EMBL/GenBank/DDBJ databases">
        <title>Genomic Encyclopedia of Archaeal and Bacterial Type Strains, Phase II (KMG-II): from individual species to whole genera.</title>
        <authorList>
            <person name="Goeker M."/>
        </authorList>
    </citation>
    <scope>NUCLEOTIDE SEQUENCE [LARGE SCALE GENOMIC DNA]</scope>
    <source>
        <strain evidence="8 9">ATCC 25309</strain>
    </source>
</reference>
<keyword evidence="4" id="KW-0732">Signal</keyword>
<keyword evidence="3" id="KW-0479">Metal-binding</keyword>
<keyword evidence="6" id="KW-0106">Calcium</keyword>
<evidence type="ECO:0000256" key="6">
    <source>
        <dbReference type="ARBA" id="ARBA00022837"/>
    </source>
</evidence>
<dbReference type="EMBL" id="SOCA01000005">
    <property type="protein sequence ID" value="TDU69429.1"/>
    <property type="molecule type" value="Genomic_DNA"/>
</dbReference>
<dbReference type="PANTHER" id="PTHR42693">
    <property type="entry name" value="ARYLSULFATASE FAMILY MEMBER"/>
    <property type="match status" value="1"/>
</dbReference>
<evidence type="ECO:0000256" key="2">
    <source>
        <dbReference type="ARBA" id="ARBA00008779"/>
    </source>
</evidence>
<dbReference type="OrthoDB" id="176516at2"/>
<dbReference type="GO" id="GO:0004065">
    <property type="term" value="F:arylsulfatase activity"/>
    <property type="evidence" value="ECO:0007669"/>
    <property type="project" value="TreeGrafter"/>
</dbReference>
<name>A0A4R7RVW5_9BACT</name>
<dbReference type="PROSITE" id="PS00149">
    <property type="entry name" value="SULFATASE_2"/>
    <property type="match status" value="1"/>
</dbReference>
<dbReference type="CDD" id="cd16144">
    <property type="entry name" value="ARS_like"/>
    <property type="match status" value="1"/>
</dbReference>
<dbReference type="InterPro" id="IPR024607">
    <property type="entry name" value="Sulfatase_CS"/>
</dbReference>
<comment type="similarity">
    <text evidence="2">Belongs to the sulfatase family.</text>
</comment>
<dbReference type="AlphaFoldDB" id="A0A4R7RVW5"/>
<dbReference type="SUPFAM" id="SSF53649">
    <property type="entry name" value="Alkaline phosphatase-like"/>
    <property type="match status" value="1"/>
</dbReference>
<sequence length="672" mass="73557">MRFPLFRLLSVTPRALVHRSQYYLVVLSLGLLSCAVTLNAAQKPNIVLFLVDDMGWMDSGVYGSKYYETPNIDRFAERGMRFTRAYANPLCSPTRASVLTGKYATRHGILTASGHQPPQAAGHNFLPDEAPANRPMISPESKNYLDPSEITLAEALKGVGYRTAHIGKWHLGLQEQHRPEKQGFDVAFHCAPDPGPPGNYFSPYGVITEGQPTAKNKVGTITDSPDGEYIVDRQALEAVKFIAASKGQPFFLNLWSYGVHGPWGHKPEYTAEFAKKTDPRGVQGNPIMASMLRSVDECFGRIIDELDKQGLTENTIIIFYSDNGGNVHSNIASTAKTAKAEKVKSEAMADWRKWAGDRGPTDNSPLREGKSSLYEGGTRVPMIWSWGKRIKPGSVNDGSLVGHIDIYPTVLDLAGIAKPELQKMDGISLAPVLTGQGSLARTAFFNYFPYRPNEGGVTVCQGDFKLVRWFDVGVPRELYNLKSDIGEKINLAEKMPDKVKQLDALIDVYLKDTEALVPKPNPAYNAPVNRRGVSADPMRGLVPKLCKATLVNGALHIEADGRHPFLGNASVKSPGPTVLKMRARSTAGGEVRLHWRTGDQETFTEDVNVATSALPGGGEWQDISIEMPIASSLAGFRLYLPAGKSPVEIESITILSKKTGQLAKVWNFASHP</sequence>
<accession>A0A4R7RVW5</accession>
<comment type="caution">
    <text evidence="8">The sequence shown here is derived from an EMBL/GenBank/DDBJ whole genome shotgun (WGS) entry which is preliminary data.</text>
</comment>
<evidence type="ECO:0000313" key="8">
    <source>
        <dbReference type="EMBL" id="TDU69429.1"/>
    </source>
</evidence>
<dbReference type="InterPro" id="IPR000917">
    <property type="entry name" value="Sulfatase_N"/>
</dbReference>
<dbReference type="GO" id="GO:0046872">
    <property type="term" value="F:metal ion binding"/>
    <property type="evidence" value="ECO:0007669"/>
    <property type="project" value="UniProtKB-KW"/>
</dbReference>
<organism evidence="8 9">
    <name type="scientific">Prosthecobacter fusiformis</name>
    <dbReference type="NCBI Taxonomy" id="48464"/>
    <lineage>
        <taxon>Bacteria</taxon>
        <taxon>Pseudomonadati</taxon>
        <taxon>Verrucomicrobiota</taxon>
        <taxon>Verrucomicrobiia</taxon>
        <taxon>Verrucomicrobiales</taxon>
        <taxon>Verrucomicrobiaceae</taxon>
        <taxon>Prosthecobacter</taxon>
    </lineage>
</organism>
<dbReference type="InterPro" id="IPR050738">
    <property type="entry name" value="Sulfatase"/>
</dbReference>
<dbReference type="PROSITE" id="PS51257">
    <property type="entry name" value="PROKAR_LIPOPROTEIN"/>
    <property type="match status" value="1"/>
</dbReference>
<dbReference type="PROSITE" id="PS00523">
    <property type="entry name" value="SULFATASE_1"/>
    <property type="match status" value="1"/>
</dbReference>
<dbReference type="Gene3D" id="3.40.720.10">
    <property type="entry name" value="Alkaline Phosphatase, subunit A"/>
    <property type="match status" value="1"/>
</dbReference>
<feature type="domain" description="Sulfatase N-terminal" evidence="7">
    <location>
        <begin position="44"/>
        <end position="416"/>
    </location>
</feature>
<evidence type="ECO:0000259" key="7">
    <source>
        <dbReference type="Pfam" id="PF00884"/>
    </source>
</evidence>
<evidence type="ECO:0000256" key="4">
    <source>
        <dbReference type="ARBA" id="ARBA00022729"/>
    </source>
</evidence>
<gene>
    <name evidence="8" type="ORF">EI77_03083</name>
</gene>
<keyword evidence="9" id="KW-1185">Reference proteome</keyword>
<keyword evidence="5" id="KW-0378">Hydrolase</keyword>
<dbReference type="Proteomes" id="UP000295662">
    <property type="component" value="Unassembled WGS sequence"/>
</dbReference>
<comment type="cofactor">
    <cofactor evidence="1">
        <name>Ca(2+)</name>
        <dbReference type="ChEBI" id="CHEBI:29108"/>
    </cofactor>
</comment>
<dbReference type="PANTHER" id="PTHR42693:SF42">
    <property type="entry name" value="ARYLSULFATASE G"/>
    <property type="match status" value="1"/>
</dbReference>
<evidence type="ECO:0000313" key="9">
    <source>
        <dbReference type="Proteomes" id="UP000295662"/>
    </source>
</evidence>
<proteinExistence type="inferred from homology"/>
<evidence type="ECO:0000256" key="1">
    <source>
        <dbReference type="ARBA" id="ARBA00001913"/>
    </source>
</evidence>
<dbReference type="Gene3D" id="3.30.1120.10">
    <property type="match status" value="1"/>
</dbReference>
<dbReference type="Pfam" id="PF00884">
    <property type="entry name" value="Sulfatase"/>
    <property type="match status" value="1"/>
</dbReference>
<dbReference type="InterPro" id="IPR017850">
    <property type="entry name" value="Alkaline_phosphatase_core_sf"/>
</dbReference>
<protein>
    <submittedName>
        <fullName evidence="8">Arylsulfatase A-like enzyme</fullName>
    </submittedName>
</protein>